<dbReference type="AlphaFoldDB" id="A0A846ZPK3"/>
<feature type="region of interest" description="Disordered" evidence="1">
    <location>
        <begin position="233"/>
        <end position="271"/>
    </location>
</feature>
<dbReference type="InterPro" id="IPR012434">
    <property type="entry name" value="DUF1631"/>
</dbReference>
<evidence type="ECO:0000313" key="2">
    <source>
        <dbReference type="EMBL" id="NKZ39381.1"/>
    </source>
</evidence>
<feature type="region of interest" description="Disordered" evidence="1">
    <location>
        <begin position="565"/>
        <end position="586"/>
    </location>
</feature>
<feature type="region of interest" description="Disordered" evidence="1">
    <location>
        <begin position="623"/>
        <end position="648"/>
    </location>
</feature>
<comment type="caution">
    <text evidence="2">The sequence shown here is derived from an EMBL/GenBank/DDBJ whole genome shotgun (WGS) entry which is preliminary data.</text>
</comment>
<protein>
    <submittedName>
        <fullName evidence="2">DUF1631 domain-containing protein</fullName>
    </submittedName>
</protein>
<gene>
    <name evidence="2" type="ORF">HF690_10525</name>
</gene>
<feature type="compositionally biased region" description="Low complexity" evidence="1">
    <location>
        <begin position="254"/>
        <end position="263"/>
    </location>
</feature>
<reference evidence="2 3" key="1">
    <citation type="journal article" date="2017" name="Int. J. Syst. Evol. Microbiol.">
        <title>Oleiagrimonas citrea sp. nov., a marine bacterium isolated from tidal flat sediment and emended description of the genus Oleiagrimonas Fang et al. 2015 and Oleiagrimonas soli.</title>
        <authorList>
            <person name="Yang S.H."/>
            <person name="Seo H.S."/>
            <person name="Seong C.N."/>
            <person name="Kwon K.K."/>
        </authorList>
    </citation>
    <scope>NUCLEOTIDE SEQUENCE [LARGE SCALE GENOMIC DNA]</scope>
    <source>
        <strain evidence="2 3">MEBiC09124</strain>
    </source>
</reference>
<evidence type="ECO:0000256" key="1">
    <source>
        <dbReference type="SAM" id="MobiDB-lite"/>
    </source>
</evidence>
<feature type="compositionally biased region" description="Basic and acidic residues" evidence="1">
    <location>
        <begin position="237"/>
        <end position="252"/>
    </location>
</feature>
<dbReference type="Pfam" id="PF07793">
    <property type="entry name" value="DUF1631"/>
    <property type="match status" value="1"/>
</dbReference>
<dbReference type="Proteomes" id="UP000541636">
    <property type="component" value="Unassembled WGS sequence"/>
</dbReference>
<organism evidence="2 3">
    <name type="scientific">Oleiagrimonas citrea</name>
    <dbReference type="NCBI Taxonomy" id="1665687"/>
    <lineage>
        <taxon>Bacteria</taxon>
        <taxon>Pseudomonadati</taxon>
        <taxon>Pseudomonadota</taxon>
        <taxon>Gammaproteobacteria</taxon>
        <taxon>Lysobacterales</taxon>
        <taxon>Rhodanobacteraceae</taxon>
        <taxon>Oleiagrimonas</taxon>
    </lineage>
</organism>
<accession>A0A846ZPK3</accession>
<dbReference type="EMBL" id="JAAZQD010000004">
    <property type="protein sequence ID" value="NKZ39381.1"/>
    <property type="molecule type" value="Genomic_DNA"/>
</dbReference>
<evidence type="ECO:0000313" key="3">
    <source>
        <dbReference type="Proteomes" id="UP000541636"/>
    </source>
</evidence>
<sequence length="748" mass="83667">MEHPGDHQKEPGIGTTLAPRARRLLARVHDLCEAALHPMLTQILDEFDEQMFRFADQANNNTEQEICLASQREVRRGRADFAPRFLSRLRSGFERFHLDDAQPNHDPRAGLGLSLVDVDDQEEESILGTAEARVEIRSGIPLLELGYRFAALVGMPVIESDALPVGPRAICAAWQYASNELDLPPAHRQHLHKLFSRHLLREAPRLFEALNTLMAAQGLLPDLSALLARRMHGAQNKSDKTAKPDDTIRDEDSAPNAAAPQAAPDHHGRNEKTESTIAFTVLRNLLAQRRNALGLNAESTPPSGPASTPEQLQDALARLQQQSDTTVLENGARHVRSMKHLRQDLQAQLRALSPDGQPLAFDADQTDTIDLMTMLFDHLGRDMPIDGHAATLMTRMQVPMLRVALSDPEFFSKQDHPARQLLGSVLDTATQWLDGAGESADPVLARKLQDVVERTAEEFDGDVQLLDDLRKDLDSQLSVLRRRAEISERRHLEAAQGRERLLLARNRASELVAERLQSSNASGLLRTMMEQAWTDVLALSMLRWGERSKAFRQRLEVTDKLLRQRTEQDDSELREEITEGLSQVGIHGEEAEQIARHVVTKPSAGEPAPELTRTELAMRLKQRQRLGSGETEKPESEPAQDQRDPAAQEALATLRQQQYGAWLEFIRPDQSVLRRKLAWFSPVTGHCLVVNQRGVREDVGNLSELAAMMAAGKVRIPTERNESLLDRAWSVIVKGLRQFARNTAEQSA</sequence>
<proteinExistence type="predicted"/>
<feature type="compositionally biased region" description="Basic and acidic residues" evidence="1">
    <location>
        <begin position="630"/>
        <end position="646"/>
    </location>
</feature>
<keyword evidence="3" id="KW-1185">Reference proteome</keyword>
<name>A0A846ZPK3_9GAMM</name>
<dbReference type="RefSeq" id="WP_168609416.1">
    <property type="nucleotide sequence ID" value="NZ_JAAZQD010000004.1"/>
</dbReference>